<comment type="similarity">
    <text evidence="1 4">Belongs to the acyl-CoA dehydrogenase family.</text>
</comment>
<keyword evidence="9" id="KW-1185">Reference proteome</keyword>
<feature type="domain" description="Acyl-CoA dehydrogenase/oxidase C-terminal" evidence="5">
    <location>
        <begin position="298"/>
        <end position="456"/>
    </location>
</feature>
<dbReference type="InterPro" id="IPR052904">
    <property type="entry name" value="Acyl-CoA_dehydrogenase-like"/>
</dbReference>
<reference evidence="8 9" key="1">
    <citation type="journal article" date="2019" name="Nat. Ecol. Evol.">
        <title>Megaphylogeny resolves global patterns of mushroom evolution.</title>
        <authorList>
            <person name="Varga T."/>
            <person name="Krizsan K."/>
            <person name="Foldi C."/>
            <person name="Dima B."/>
            <person name="Sanchez-Garcia M."/>
            <person name="Sanchez-Ramirez S."/>
            <person name="Szollosi G.J."/>
            <person name="Szarkandi J.G."/>
            <person name="Papp V."/>
            <person name="Albert L."/>
            <person name="Andreopoulos W."/>
            <person name="Angelini C."/>
            <person name="Antonin V."/>
            <person name="Barry K.W."/>
            <person name="Bougher N.L."/>
            <person name="Buchanan P."/>
            <person name="Buyck B."/>
            <person name="Bense V."/>
            <person name="Catcheside P."/>
            <person name="Chovatia M."/>
            <person name="Cooper J."/>
            <person name="Damon W."/>
            <person name="Desjardin D."/>
            <person name="Finy P."/>
            <person name="Geml J."/>
            <person name="Haridas S."/>
            <person name="Hughes K."/>
            <person name="Justo A."/>
            <person name="Karasinski D."/>
            <person name="Kautmanova I."/>
            <person name="Kiss B."/>
            <person name="Kocsube S."/>
            <person name="Kotiranta H."/>
            <person name="LaButti K.M."/>
            <person name="Lechner B.E."/>
            <person name="Liimatainen K."/>
            <person name="Lipzen A."/>
            <person name="Lukacs Z."/>
            <person name="Mihaltcheva S."/>
            <person name="Morgado L.N."/>
            <person name="Niskanen T."/>
            <person name="Noordeloos M.E."/>
            <person name="Ohm R.A."/>
            <person name="Ortiz-Santana B."/>
            <person name="Ovrebo C."/>
            <person name="Racz N."/>
            <person name="Riley R."/>
            <person name="Savchenko A."/>
            <person name="Shiryaev A."/>
            <person name="Soop K."/>
            <person name="Spirin V."/>
            <person name="Szebenyi C."/>
            <person name="Tomsovsky M."/>
            <person name="Tulloss R.E."/>
            <person name="Uehling J."/>
            <person name="Grigoriev I.V."/>
            <person name="Vagvolgyi C."/>
            <person name="Papp T."/>
            <person name="Martin F.M."/>
            <person name="Miettinen O."/>
            <person name="Hibbett D.S."/>
            <person name="Nagy L.G."/>
        </authorList>
    </citation>
    <scope>NUCLEOTIDE SEQUENCE [LARGE SCALE GENOMIC DNA]</scope>
    <source>
        <strain evidence="8 9">CBS 166.37</strain>
    </source>
</reference>
<keyword evidence="2 4" id="KW-0285">Flavoprotein</keyword>
<dbReference type="PANTHER" id="PTHR42707:SF2">
    <property type="entry name" value="ACD11 DEHYDROGENASE"/>
    <property type="match status" value="1"/>
</dbReference>
<sequence length="594" mass="64560">MRVEEGFQPIPFLEDNAYTSDPVLPSLLKRTLPPSVFTEVEPDLIRLGGDVITTIRALGSGTKVTPPQLIQYDQWGRRIDDLQTSEGWRALKAISQKEGIPGIFYERKYNEHSRVYGFAKMALMVGDTHVVFCPLSMTDGTARVIELIGSPELKKDIFPRLISRDPSFAFTSGQWMTERPGGSDVSQTETVATSANKQSHFGPQYSLNGMKWFSSATDSEVSVALARTGSIKDGSRGLSLFFVPLRLPLLRSPSDPVPSSISNGIFVHRLKNKVGTHALPTAELSLENTEAYLIGTLNQGIKNISPILNITRLWSAIASVGNFRKCLAIATAYAKVRSVHGGIRLLKDAPIHVSQLAAINLLYRALTHMVFGVIQLLGKAECGVARPDELRRLRMMTPVAKAYAAERASVGIEEAMTALGGAGYMEENGFGRSIRDALVEKIWEGTTTVLSLDLVRAAQDPACMKAFISWSTDIIKISPSALLPRIGESLDILKAALEEVPTCYQAPVSPIIPRPALLLVGTIASATSLLEHAIWAHNTGEASADTDVEVFARWVAEGGMIAAISDVKRAKAASEERVDANARIVFGVPSRNKL</sequence>
<dbReference type="OrthoDB" id="10251155at2759"/>
<feature type="domain" description="Acyl-CoA oxidase/dehydrogenase middle" evidence="6">
    <location>
        <begin position="174"/>
        <end position="288"/>
    </location>
</feature>
<dbReference type="Pfam" id="PF02770">
    <property type="entry name" value="Acyl-CoA_dh_M"/>
    <property type="match status" value="1"/>
</dbReference>
<evidence type="ECO:0000256" key="4">
    <source>
        <dbReference type="RuleBase" id="RU362125"/>
    </source>
</evidence>
<evidence type="ECO:0000259" key="6">
    <source>
        <dbReference type="Pfam" id="PF02770"/>
    </source>
</evidence>
<dbReference type="PANTHER" id="PTHR42707">
    <property type="entry name" value="ACYL-COA DEHYDROGENASE"/>
    <property type="match status" value="1"/>
</dbReference>
<proteinExistence type="inferred from homology"/>
<keyword evidence="3 4" id="KW-0274">FAD</keyword>
<dbReference type="Pfam" id="PF00441">
    <property type="entry name" value="Acyl-CoA_dh_1"/>
    <property type="match status" value="1"/>
</dbReference>
<evidence type="ECO:0000256" key="2">
    <source>
        <dbReference type="ARBA" id="ARBA00022630"/>
    </source>
</evidence>
<evidence type="ECO:0000256" key="1">
    <source>
        <dbReference type="ARBA" id="ARBA00009347"/>
    </source>
</evidence>
<evidence type="ECO:0000313" key="8">
    <source>
        <dbReference type="EMBL" id="TFK40797.1"/>
    </source>
</evidence>
<dbReference type="InterPro" id="IPR006091">
    <property type="entry name" value="Acyl-CoA_Oxase/DH_mid-dom"/>
</dbReference>
<feature type="domain" description="Adaptive response protein AidB N-terminal" evidence="7">
    <location>
        <begin position="8"/>
        <end position="164"/>
    </location>
</feature>
<organism evidence="8 9">
    <name type="scientific">Crucibulum laeve</name>
    <dbReference type="NCBI Taxonomy" id="68775"/>
    <lineage>
        <taxon>Eukaryota</taxon>
        <taxon>Fungi</taxon>
        <taxon>Dikarya</taxon>
        <taxon>Basidiomycota</taxon>
        <taxon>Agaricomycotina</taxon>
        <taxon>Agaricomycetes</taxon>
        <taxon>Agaricomycetidae</taxon>
        <taxon>Agaricales</taxon>
        <taxon>Agaricineae</taxon>
        <taxon>Nidulariaceae</taxon>
        <taxon>Crucibulum</taxon>
    </lineage>
</organism>
<dbReference type="AlphaFoldDB" id="A0A5C3M7H6"/>
<dbReference type="InterPro" id="IPR041504">
    <property type="entry name" value="AidB_N"/>
</dbReference>
<evidence type="ECO:0000259" key="7">
    <source>
        <dbReference type="Pfam" id="PF18158"/>
    </source>
</evidence>
<dbReference type="Gene3D" id="2.40.110.20">
    <property type="match status" value="1"/>
</dbReference>
<dbReference type="EMBL" id="ML213596">
    <property type="protein sequence ID" value="TFK40797.1"/>
    <property type="molecule type" value="Genomic_DNA"/>
</dbReference>
<dbReference type="Pfam" id="PF18158">
    <property type="entry name" value="AidB_N"/>
    <property type="match status" value="1"/>
</dbReference>
<comment type="cofactor">
    <cofactor evidence="4">
        <name>FAD</name>
        <dbReference type="ChEBI" id="CHEBI:57692"/>
    </cofactor>
</comment>
<name>A0A5C3M7H6_9AGAR</name>
<evidence type="ECO:0008006" key="10">
    <source>
        <dbReference type="Google" id="ProtNLM"/>
    </source>
</evidence>
<dbReference type="SUPFAM" id="SSF47203">
    <property type="entry name" value="Acyl-CoA dehydrogenase C-terminal domain-like"/>
    <property type="match status" value="1"/>
</dbReference>
<dbReference type="InterPro" id="IPR009100">
    <property type="entry name" value="AcylCoA_DH/oxidase_NM_dom_sf"/>
</dbReference>
<dbReference type="STRING" id="68775.A0A5C3M7H6"/>
<dbReference type="Proteomes" id="UP000308652">
    <property type="component" value="Unassembled WGS sequence"/>
</dbReference>
<dbReference type="Gene3D" id="6.10.250.600">
    <property type="match status" value="1"/>
</dbReference>
<protein>
    <recommendedName>
        <fullName evidence="10">Acyl-CoA dehydrogenase/oxidase</fullName>
    </recommendedName>
</protein>
<evidence type="ECO:0000259" key="5">
    <source>
        <dbReference type="Pfam" id="PF00441"/>
    </source>
</evidence>
<evidence type="ECO:0000313" key="9">
    <source>
        <dbReference type="Proteomes" id="UP000308652"/>
    </source>
</evidence>
<dbReference type="InterPro" id="IPR009075">
    <property type="entry name" value="AcylCo_DH/oxidase_C"/>
</dbReference>
<gene>
    <name evidence="8" type="ORF">BDQ12DRAFT_733991</name>
</gene>
<evidence type="ECO:0000256" key="3">
    <source>
        <dbReference type="ARBA" id="ARBA00022827"/>
    </source>
</evidence>
<keyword evidence="4" id="KW-0560">Oxidoreductase</keyword>
<dbReference type="Gene3D" id="1.20.140.10">
    <property type="entry name" value="Butyryl-CoA Dehydrogenase, subunit A, domain 3"/>
    <property type="match status" value="1"/>
</dbReference>
<dbReference type="InterPro" id="IPR036250">
    <property type="entry name" value="AcylCo_DH-like_C"/>
</dbReference>
<accession>A0A5C3M7H6</accession>
<dbReference type="SUPFAM" id="SSF56645">
    <property type="entry name" value="Acyl-CoA dehydrogenase NM domain-like"/>
    <property type="match status" value="1"/>
</dbReference>
<dbReference type="GO" id="GO:0003995">
    <property type="term" value="F:acyl-CoA dehydrogenase activity"/>
    <property type="evidence" value="ECO:0007669"/>
    <property type="project" value="TreeGrafter"/>
</dbReference>